<name>A0A5C6LTL2_9BACT</name>
<dbReference type="InterPro" id="IPR029063">
    <property type="entry name" value="SAM-dependent_MTases_sf"/>
</dbReference>
<keyword evidence="2 6" id="KW-0489">Methyltransferase</keyword>
<evidence type="ECO:0000313" key="8">
    <source>
        <dbReference type="EMBL" id="TWV99897.1"/>
    </source>
</evidence>
<sequence length="243" mass="27032">MPNHYFSFKQFTVYQDACAMKVCTDACVQGAYTAAWLREQSPVSRILDIGTGTGLLSLMLAQQSDAVISGIELDPAAAAQARTNFEASPWKERLQVIETDAKQLPVGDLYDFIITNPPFYEGDLKSVNQLRNQAMHATTLDYSELLQVIDTHLSAEGHFSVLLPYGPFADFSALADTAGFSLQQVLHVKQSEQHDYFRSVGIFGRRGAVAQPSSEQLMSIREADKKTYTAAFIKLLKPYYLFL</sequence>
<evidence type="ECO:0000256" key="3">
    <source>
        <dbReference type="ARBA" id="ARBA00022679"/>
    </source>
</evidence>
<gene>
    <name evidence="8" type="ORF">FEF09_14460</name>
</gene>
<dbReference type="InterPro" id="IPR020596">
    <property type="entry name" value="rRNA_Ade_Mease_Trfase_CS"/>
</dbReference>
<dbReference type="InterPro" id="IPR007848">
    <property type="entry name" value="Small_mtfrase_dom"/>
</dbReference>
<reference evidence="8 9" key="1">
    <citation type="submission" date="2019-08" db="EMBL/GenBank/DDBJ databases">
        <title>Whole genome sequencing of chitin degrading bacteria Chitinophaga pinensis YS16.</title>
        <authorList>
            <person name="Singh R.P."/>
            <person name="Manchanda G."/>
            <person name="Maurya I.K."/>
            <person name="Joshi N.K."/>
            <person name="Srivastava A.K."/>
        </authorList>
    </citation>
    <scope>NUCLEOTIDE SEQUENCE [LARGE SCALE GENOMIC DNA]</scope>
    <source>
        <strain evidence="8 9">YS-16</strain>
    </source>
</reference>
<dbReference type="Gene3D" id="3.40.50.150">
    <property type="entry name" value="Vaccinia Virus protein VP39"/>
    <property type="match status" value="1"/>
</dbReference>
<dbReference type="EMBL" id="VOHS01000012">
    <property type="protein sequence ID" value="TWV99897.1"/>
    <property type="molecule type" value="Genomic_DNA"/>
</dbReference>
<dbReference type="AlphaFoldDB" id="A0A5C6LTL2"/>
<comment type="catalytic activity">
    <reaction evidence="6">
        <text>adenosine(37) in tRNA1(Val) + S-adenosyl-L-methionine = N(6)-methyladenosine(37) in tRNA1(Val) + S-adenosyl-L-homocysteine + H(+)</text>
        <dbReference type="Rhea" id="RHEA:43160"/>
        <dbReference type="Rhea" id="RHEA-COMP:10369"/>
        <dbReference type="Rhea" id="RHEA-COMP:10370"/>
        <dbReference type="ChEBI" id="CHEBI:15378"/>
        <dbReference type="ChEBI" id="CHEBI:57856"/>
        <dbReference type="ChEBI" id="CHEBI:59789"/>
        <dbReference type="ChEBI" id="CHEBI:74411"/>
        <dbReference type="ChEBI" id="CHEBI:74449"/>
        <dbReference type="EC" id="2.1.1.223"/>
    </reaction>
</comment>
<dbReference type="PANTHER" id="PTHR47739:SF1">
    <property type="entry name" value="TRNA1(VAL) (ADENINE(37)-N6)-METHYLTRANSFERASE"/>
    <property type="match status" value="1"/>
</dbReference>
<dbReference type="PROSITE" id="PS01131">
    <property type="entry name" value="RRNA_A_DIMETH"/>
    <property type="match status" value="1"/>
</dbReference>
<comment type="similarity">
    <text evidence="6">Belongs to the methyltransferase superfamily. tRNA (adenine-N(6)-)-methyltransferase family.</text>
</comment>
<dbReference type="Pfam" id="PF05175">
    <property type="entry name" value="MTS"/>
    <property type="match status" value="1"/>
</dbReference>
<dbReference type="CDD" id="cd02440">
    <property type="entry name" value="AdoMet_MTases"/>
    <property type="match status" value="1"/>
</dbReference>
<organism evidence="8 9">
    <name type="scientific">Chitinophaga pinensis</name>
    <dbReference type="NCBI Taxonomy" id="79329"/>
    <lineage>
        <taxon>Bacteria</taxon>
        <taxon>Pseudomonadati</taxon>
        <taxon>Bacteroidota</taxon>
        <taxon>Chitinophagia</taxon>
        <taxon>Chitinophagales</taxon>
        <taxon>Chitinophagaceae</taxon>
        <taxon>Chitinophaga</taxon>
    </lineage>
</organism>
<dbReference type="GO" id="GO:0000179">
    <property type="term" value="F:rRNA (adenine-N6,N6-)-dimethyltransferase activity"/>
    <property type="evidence" value="ECO:0007669"/>
    <property type="project" value="InterPro"/>
</dbReference>
<dbReference type="GO" id="GO:0008033">
    <property type="term" value="P:tRNA processing"/>
    <property type="evidence" value="ECO:0007669"/>
    <property type="project" value="UniProtKB-UniRule"/>
</dbReference>
<dbReference type="SUPFAM" id="SSF53335">
    <property type="entry name" value="S-adenosyl-L-methionine-dependent methyltransferases"/>
    <property type="match status" value="1"/>
</dbReference>
<evidence type="ECO:0000259" key="7">
    <source>
        <dbReference type="Pfam" id="PF05175"/>
    </source>
</evidence>
<keyword evidence="9" id="KW-1185">Reference proteome</keyword>
<evidence type="ECO:0000256" key="5">
    <source>
        <dbReference type="ARBA" id="ARBA00022694"/>
    </source>
</evidence>
<dbReference type="GO" id="GO:0016430">
    <property type="term" value="F:tRNA (adenine-N6)-methyltransferase activity"/>
    <property type="evidence" value="ECO:0007669"/>
    <property type="project" value="UniProtKB-UniRule"/>
</dbReference>
<evidence type="ECO:0000256" key="1">
    <source>
        <dbReference type="ARBA" id="ARBA00022490"/>
    </source>
</evidence>
<keyword evidence="5 6" id="KW-0819">tRNA processing</keyword>
<evidence type="ECO:0000256" key="4">
    <source>
        <dbReference type="ARBA" id="ARBA00022691"/>
    </source>
</evidence>
<comment type="function">
    <text evidence="6">Specifically methylates the adenine in position 37 of tRNA(1)(Val) (anticodon cmo5UAC).</text>
</comment>
<dbReference type="OrthoDB" id="5383291at2"/>
<dbReference type="Proteomes" id="UP000318815">
    <property type="component" value="Unassembled WGS sequence"/>
</dbReference>
<keyword evidence="4 6" id="KW-0949">S-adenosyl-L-methionine</keyword>
<dbReference type="InterPro" id="IPR050210">
    <property type="entry name" value="tRNA_Adenine-N(6)_MTase"/>
</dbReference>
<dbReference type="GO" id="GO:0003676">
    <property type="term" value="F:nucleic acid binding"/>
    <property type="evidence" value="ECO:0007669"/>
    <property type="project" value="InterPro"/>
</dbReference>
<dbReference type="RefSeq" id="WP_146305778.1">
    <property type="nucleotide sequence ID" value="NZ_VOHS01000012.1"/>
</dbReference>
<dbReference type="HAMAP" id="MF_01872">
    <property type="entry name" value="tRNA_methyltr_YfiC"/>
    <property type="match status" value="1"/>
</dbReference>
<dbReference type="InterPro" id="IPR002052">
    <property type="entry name" value="DNA_methylase_N6_adenine_CS"/>
</dbReference>
<dbReference type="GO" id="GO:0005737">
    <property type="term" value="C:cytoplasm"/>
    <property type="evidence" value="ECO:0007669"/>
    <property type="project" value="UniProtKB-SubCell"/>
</dbReference>
<dbReference type="PANTHER" id="PTHR47739">
    <property type="entry name" value="TRNA1(VAL) (ADENINE(37)-N6)-METHYLTRANSFERASE"/>
    <property type="match status" value="1"/>
</dbReference>
<dbReference type="PROSITE" id="PS00092">
    <property type="entry name" value="N6_MTASE"/>
    <property type="match status" value="1"/>
</dbReference>
<evidence type="ECO:0000256" key="2">
    <source>
        <dbReference type="ARBA" id="ARBA00022603"/>
    </source>
</evidence>
<evidence type="ECO:0000313" key="9">
    <source>
        <dbReference type="Proteomes" id="UP000318815"/>
    </source>
</evidence>
<dbReference type="InterPro" id="IPR022882">
    <property type="entry name" value="tRNA_adenine-N6_MeTrfase"/>
</dbReference>
<comment type="subcellular location">
    <subcellularLocation>
        <location evidence="6">Cytoplasm</location>
    </subcellularLocation>
</comment>
<accession>A0A5C6LTL2</accession>
<comment type="caution">
    <text evidence="8">The sequence shown here is derived from an EMBL/GenBank/DDBJ whole genome shotgun (WGS) entry which is preliminary data.</text>
</comment>
<feature type="domain" description="Methyltransferase small" evidence="7">
    <location>
        <begin position="43"/>
        <end position="155"/>
    </location>
</feature>
<protein>
    <recommendedName>
        <fullName evidence="6">tRNA1(Val) (adenine(37)-N6)-methyltransferase</fullName>
        <ecNumber evidence="6">2.1.1.223</ecNumber>
    </recommendedName>
    <alternativeName>
        <fullName evidence="6">tRNA m6A37 methyltransferase</fullName>
    </alternativeName>
</protein>
<keyword evidence="1 6" id="KW-0963">Cytoplasm</keyword>
<keyword evidence="3 6" id="KW-0808">Transferase</keyword>
<proteinExistence type="inferred from homology"/>
<dbReference type="EC" id="2.1.1.223" evidence="6"/>
<evidence type="ECO:0000256" key="6">
    <source>
        <dbReference type="HAMAP-Rule" id="MF_01872"/>
    </source>
</evidence>